<name>A0A5E7VQH4_PSEFL</name>
<dbReference type="EMBL" id="CABVJE010000071">
    <property type="protein sequence ID" value="VVQ25008.1"/>
    <property type="molecule type" value="Genomic_DNA"/>
</dbReference>
<dbReference type="AlphaFoldDB" id="A0A5E7VQH4"/>
<reference evidence="1 2" key="1">
    <citation type="submission" date="2019-09" db="EMBL/GenBank/DDBJ databases">
        <authorList>
            <person name="Chandra G."/>
            <person name="Truman W A."/>
        </authorList>
    </citation>
    <scope>NUCLEOTIDE SEQUENCE [LARGE SCALE GENOMIC DNA]</scope>
    <source>
        <strain evidence="1">PS938</strain>
    </source>
</reference>
<protein>
    <submittedName>
        <fullName evidence="1">Uncharacterized protein</fullName>
    </submittedName>
</protein>
<evidence type="ECO:0000313" key="1">
    <source>
        <dbReference type="EMBL" id="VVQ25008.1"/>
    </source>
</evidence>
<gene>
    <name evidence="1" type="ORF">PS938_05658</name>
</gene>
<proteinExistence type="predicted"/>
<sequence length="94" mass="10747">MPHPLADDRQAQQKVETLWRNFAVHAHLEPGPDARHAEHDGRPCTLQIGQEGVEAFGKEYRLPAIDRRQFDEHSFGDVAQRQVGQQPVRLVETE</sequence>
<evidence type="ECO:0000313" key="2">
    <source>
        <dbReference type="Proteomes" id="UP000327191"/>
    </source>
</evidence>
<accession>A0A5E7VQH4</accession>
<organism evidence="1 2">
    <name type="scientific">Pseudomonas fluorescens</name>
    <dbReference type="NCBI Taxonomy" id="294"/>
    <lineage>
        <taxon>Bacteria</taxon>
        <taxon>Pseudomonadati</taxon>
        <taxon>Pseudomonadota</taxon>
        <taxon>Gammaproteobacteria</taxon>
        <taxon>Pseudomonadales</taxon>
        <taxon>Pseudomonadaceae</taxon>
        <taxon>Pseudomonas</taxon>
    </lineage>
</organism>
<dbReference type="Proteomes" id="UP000327191">
    <property type="component" value="Unassembled WGS sequence"/>
</dbReference>